<evidence type="ECO:0000259" key="6">
    <source>
        <dbReference type="PROSITE" id="PS50850"/>
    </source>
</evidence>
<reference evidence="7" key="2">
    <citation type="submission" date="2023-05" db="EMBL/GenBank/DDBJ databases">
        <authorList>
            <consortium name="Lawrence Berkeley National Laboratory"/>
            <person name="Steindorff A."/>
            <person name="Hensen N."/>
            <person name="Bonometti L."/>
            <person name="Westerberg I."/>
            <person name="Brannstrom I.O."/>
            <person name="Guillou S."/>
            <person name="Cros-Aarteil S."/>
            <person name="Calhoun S."/>
            <person name="Haridas S."/>
            <person name="Kuo A."/>
            <person name="Mondo S."/>
            <person name="Pangilinan J."/>
            <person name="Riley R."/>
            <person name="Labutti K."/>
            <person name="Andreopoulos B."/>
            <person name="Lipzen A."/>
            <person name="Chen C."/>
            <person name="Yanf M."/>
            <person name="Daum C."/>
            <person name="Ng V."/>
            <person name="Clum A."/>
            <person name="Ohm R."/>
            <person name="Martin F."/>
            <person name="Silar P."/>
            <person name="Natvig D."/>
            <person name="Lalanne C."/>
            <person name="Gautier V."/>
            <person name="Ament-Velasquez S.L."/>
            <person name="Kruys A."/>
            <person name="Hutchinson M.I."/>
            <person name="Powell A.J."/>
            <person name="Barry K."/>
            <person name="Miller A.N."/>
            <person name="Grigoriev I.V."/>
            <person name="Debuchy R."/>
            <person name="Gladieux P."/>
            <person name="Thoren M.H."/>
            <person name="Johannesson H."/>
        </authorList>
    </citation>
    <scope>NUCLEOTIDE SEQUENCE</scope>
    <source>
        <strain evidence="7">CBS 538.74</strain>
    </source>
</reference>
<feature type="non-terminal residue" evidence="7">
    <location>
        <position position="1"/>
    </location>
</feature>
<evidence type="ECO:0000313" key="7">
    <source>
        <dbReference type="EMBL" id="KAK4148660.1"/>
    </source>
</evidence>
<organism evidence="7 8">
    <name type="scientific">Chaetomidium leptoderma</name>
    <dbReference type="NCBI Taxonomy" id="669021"/>
    <lineage>
        <taxon>Eukaryota</taxon>
        <taxon>Fungi</taxon>
        <taxon>Dikarya</taxon>
        <taxon>Ascomycota</taxon>
        <taxon>Pezizomycotina</taxon>
        <taxon>Sordariomycetes</taxon>
        <taxon>Sordariomycetidae</taxon>
        <taxon>Sordariales</taxon>
        <taxon>Chaetomiaceae</taxon>
        <taxon>Chaetomidium</taxon>
    </lineage>
</organism>
<dbReference type="InterPro" id="IPR011701">
    <property type="entry name" value="MFS"/>
</dbReference>
<accession>A0AAN6VCA5</accession>
<dbReference type="GO" id="GO:0022857">
    <property type="term" value="F:transmembrane transporter activity"/>
    <property type="evidence" value="ECO:0007669"/>
    <property type="project" value="InterPro"/>
</dbReference>
<dbReference type="Gene3D" id="1.20.1720.10">
    <property type="entry name" value="Multidrug resistance protein D"/>
    <property type="match status" value="1"/>
</dbReference>
<feature type="transmembrane region" description="Helical" evidence="5">
    <location>
        <begin position="430"/>
        <end position="456"/>
    </location>
</feature>
<feature type="transmembrane region" description="Helical" evidence="5">
    <location>
        <begin position="97"/>
        <end position="117"/>
    </location>
</feature>
<dbReference type="PROSITE" id="PS50850">
    <property type="entry name" value="MFS"/>
    <property type="match status" value="1"/>
</dbReference>
<dbReference type="PANTHER" id="PTHR23501:SF39">
    <property type="entry name" value="MULTIDRUG TRANSPORTER, PUTATIVE (AFU_ORTHOLOGUE AFUA_1G05010)-RELATED"/>
    <property type="match status" value="1"/>
</dbReference>
<feature type="transmembrane region" description="Helical" evidence="5">
    <location>
        <begin position="189"/>
        <end position="207"/>
    </location>
</feature>
<dbReference type="InterPro" id="IPR020846">
    <property type="entry name" value="MFS_dom"/>
</dbReference>
<dbReference type="AlphaFoldDB" id="A0AAN6VCA5"/>
<evidence type="ECO:0000256" key="4">
    <source>
        <dbReference type="ARBA" id="ARBA00023136"/>
    </source>
</evidence>
<feature type="transmembrane region" description="Helical" evidence="5">
    <location>
        <begin position="388"/>
        <end position="410"/>
    </location>
</feature>
<dbReference type="EMBL" id="MU857290">
    <property type="protein sequence ID" value="KAK4148660.1"/>
    <property type="molecule type" value="Genomic_DNA"/>
</dbReference>
<keyword evidence="2 5" id="KW-0812">Transmembrane</keyword>
<comment type="subcellular location">
    <subcellularLocation>
        <location evidence="1">Membrane</location>
        <topology evidence="1">Multi-pass membrane protein</topology>
    </subcellularLocation>
</comment>
<dbReference type="SUPFAM" id="SSF103473">
    <property type="entry name" value="MFS general substrate transporter"/>
    <property type="match status" value="2"/>
</dbReference>
<feature type="transmembrane region" description="Helical" evidence="5">
    <location>
        <begin position="264"/>
        <end position="283"/>
    </location>
</feature>
<dbReference type="InterPro" id="IPR036259">
    <property type="entry name" value="MFS_trans_sf"/>
</dbReference>
<evidence type="ECO:0000256" key="3">
    <source>
        <dbReference type="ARBA" id="ARBA00022989"/>
    </source>
</evidence>
<evidence type="ECO:0000256" key="5">
    <source>
        <dbReference type="SAM" id="Phobius"/>
    </source>
</evidence>
<gene>
    <name evidence="7" type="ORF">C8A00DRAFT_19546</name>
</gene>
<feature type="transmembrane region" description="Helical" evidence="5">
    <location>
        <begin position="213"/>
        <end position="233"/>
    </location>
</feature>
<dbReference type="Pfam" id="PF07690">
    <property type="entry name" value="MFS_1"/>
    <property type="match status" value="1"/>
</dbReference>
<dbReference type="GO" id="GO:0005886">
    <property type="term" value="C:plasma membrane"/>
    <property type="evidence" value="ECO:0007669"/>
    <property type="project" value="TreeGrafter"/>
</dbReference>
<feature type="transmembrane region" description="Helical" evidence="5">
    <location>
        <begin position="358"/>
        <end position="376"/>
    </location>
</feature>
<proteinExistence type="predicted"/>
<keyword evidence="8" id="KW-1185">Reference proteome</keyword>
<evidence type="ECO:0000256" key="2">
    <source>
        <dbReference type="ARBA" id="ARBA00022692"/>
    </source>
</evidence>
<keyword evidence="4 5" id="KW-0472">Membrane</keyword>
<comment type="caution">
    <text evidence="7">The sequence shown here is derived from an EMBL/GenBank/DDBJ whole genome shotgun (WGS) entry which is preliminary data.</text>
</comment>
<dbReference type="Proteomes" id="UP001302745">
    <property type="component" value="Unassembled WGS sequence"/>
</dbReference>
<sequence length="519" mass="55662">DEPTQRNWIITAFNLTSSAFLPIFAQLADVFGRFATLQTALVIMTIGSAVCTGSPTPDAFSLFLFGRALQGVGAAGINMCVRTILADRVSLAEYATNWTTFAMVSGISFGTGPVAGGYLTQVSWRWCFAINLPVAVVGIALVVWLLRGELVGAQPLEGVTGGRIGERDVRTKTGRFLTRLATLDYGGQVLFLLGVGLLVLAFTWAGGDYAWDSAAVVVTMVLGVVLTVAWLVYEWAMVPGRLMARVFPLQKAMMPWELLMQRDIGLLVGINFATGGAMFAIMYSMDLYFTLVQGHGAGTAGTALLYFLPGLGAGVYSAIFLVNVWPRQTISALFLGTISSAVGISVITWACHTEYTNLIYGMMALTGFGVGMNANPGTLHGLAYFPGMTAPITCLATFAIPFGGTISLTIMSTVFNNKSGINHADPKSGIVWGFVAVIPIMWMSVLITTFLGNVWLGKDGNHQVVHGSWFWNMLRGKRLERVTIARMEDVTSAAGNRDIGMKAVPQGRAEVGADIERGR</sequence>
<feature type="transmembrane region" description="Helical" evidence="5">
    <location>
        <begin position="31"/>
        <end position="50"/>
    </location>
</feature>
<reference evidence="7" key="1">
    <citation type="journal article" date="2023" name="Mol. Phylogenet. Evol.">
        <title>Genome-scale phylogeny and comparative genomics of the fungal order Sordariales.</title>
        <authorList>
            <person name="Hensen N."/>
            <person name="Bonometti L."/>
            <person name="Westerberg I."/>
            <person name="Brannstrom I.O."/>
            <person name="Guillou S."/>
            <person name="Cros-Aarteil S."/>
            <person name="Calhoun S."/>
            <person name="Haridas S."/>
            <person name="Kuo A."/>
            <person name="Mondo S."/>
            <person name="Pangilinan J."/>
            <person name="Riley R."/>
            <person name="LaButti K."/>
            <person name="Andreopoulos B."/>
            <person name="Lipzen A."/>
            <person name="Chen C."/>
            <person name="Yan M."/>
            <person name="Daum C."/>
            <person name="Ng V."/>
            <person name="Clum A."/>
            <person name="Steindorff A."/>
            <person name="Ohm R.A."/>
            <person name="Martin F."/>
            <person name="Silar P."/>
            <person name="Natvig D.O."/>
            <person name="Lalanne C."/>
            <person name="Gautier V."/>
            <person name="Ament-Velasquez S.L."/>
            <person name="Kruys A."/>
            <person name="Hutchinson M.I."/>
            <person name="Powell A.J."/>
            <person name="Barry K."/>
            <person name="Miller A.N."/>
            <person name="Grigoriev I.V."/>
            <person name="Debuchy R."/>
            <person name="Gladieux P."/>
            <person name="Hiltunen Thoren M."/>
            <person name="Johannesson H."/>
        </authorList>
    </citation>
    <scope>NUCLEOTIDE SEQUENCE</scope>
    <source>
        <strain evidence="7">CBS 538.74</strain>
    </source>
</reference>
<feature type="transmembrane region" description="Helical" evidence="5">
    <location>
        <begin position="62"/>
        <end position="85"/>
    </location>
</feature>
<feature type="transmembrane region" description="Helical" evidence="5">
    <location>
        <begin position="6"/>
        <end position="24"/>
    </location>
</feature>
<feature type="transmembrane region" description="Helical" evidence="5">
    <location>
        <begin position="332"/>
        <end position="352"/>
    </location>
</feature>
<feature type="transmembrane region" description="Helical" evidence="5">
    <location>
        <begin position="123"/>
        <end position="146"/>
    </location>
</feature>
<feature type="transmembrane region" description="Helical" evidence="5">
    <location>
        <begin position="303"/>
        <end position="325"/>
    </location>
</feature>
<dbReference type="PANTHER" id="PTHR23501">
    <property type="entry name" value="MAJOR FACILITATOR SUPERFAMILY"/>
    <property type="match status" value="1"/>
</dbReference>
<name>A0AAN6VCA5_9PEZI</name>
<evidence type="ECO:0000256" key="1">
    <source>
        <dbReference type="ARBA" id="ARBA00004141"/>
    </source>
</evidence>
<protein>
    <recommendedName>
        <fullName evidence="6">Major facilitator superfamily (MFS) profile domain-containing protein</fullName>
    </recommendedName>
</protein>
<keyword evidence="3 5" id="KW-1133">Transmembrane helix</keyword>
<feature type="domain" description="Major facilitator superfamily (MFS) profile" evidence="6">
    <location>
        <begin position="1"/>
        <end position="451"/>
    </location>
</feature>
<evidence type="ECO:0000313" key="8">
    <source>
        <dbReference type="Proteomes" id="UP001302745"/>
    </source>
</evidence>